<gene>
    <name evidence="2" type="ORF">NPIL_105511</name>
</gene>
<organism evidence="2 3">
    <name type="scientific">Nephila pilipes</name>
    <name type="common">Giant wood spider</name>
    <name type="synonym">Nephila maculata</name>
    <dbReference type="NCBI Taxonomy" id="299642"/>
    <lineage>
        <taxon>Eukaryota</taxon>
        <taxon>Metazoa</taxon>
        <taxon>Ecdysozoa</taxon>
        <taxon>Arthropoda</taxon>
        <taxon>Chelicerata</taxon>
        <taxon>Arachnida</taxon>
        <taxon>Araneae</taxon>
        <taxon>Araneomorphae</taxon>
        <taxon>Entelegynae</taxon>
        <taxon>Araneoidea</taxon>
        <taxon>Nephilidae</taxon>
        <taxon>Nephila</taxon>
    </lineage>
</organism>
<dbReference type="Proteomes" id="UP000887013">
    <property type="component" value="Unassembled WGS sequence"/>
</dbReference>
<comment type="caution">
    <text evidence="2">The sequence shown here is derived from an EMBL/GenBank/DDBJ whole genome shotgun (WGS) entry which is preliminary data.</text>
</comment>
<proteinExistence type="predicted"/>
<evidence type="ECO:0000313" key="3">
    <source>
        <dbReference type="Proteomes" id="UP000887013"/>
    </source>
</evidence>
<sequence length="143" mass="16660">MNLDKTEDMKLARNVELSEENGSRPDTPITKDNSQETCEIQLILEIVIRKYSNITRDLSILIKNLETDTAFSLDNPVYIELCERYIQYNNYRTEIEGKLKSLSPCTKLICQIHFPQIKPNSNKRKDIDQDNEGFITPSNKKNY</sequence>
<keyword evidence="3" id="KW-1185">Reference proteome</keyword>
<dbReference type="AlphaFoldDB" id="A0A8X6N7B0"/>
<dbReference type="EMBL" id="BMAW01101200">
    <property type="protein sequence ID" value="GFS98502.1"/>
    <property type="molecule type" value="Genomic_DNA"/>
</dbReference>
<feature type="region of interest" description="Disordered" evidence="1">
    <location>
        <begin position="120"/>
        <end position="143"/>
    </location>
</feature>
<accession>A0A8X6N7B0</accession>
<reference evidence="2" key="1">
    <citation type="submission" date="2020-08" db="EMBL/GenBank/DDBJ databases">
        <title>Multicomponent nature underlies the extraordinary mechanical properties of spider dragline silk.</title>
        <authorList>
            <person name="Kono N."/>
            <person name="Nakamura H."/>
            <person name="Mori M."/>
            <person name="Yoshida Y."/>
            <person name="Ohtoshi R."/>
            <person name="Malay A.D."/>
            <person name="Moran D.A.P."/>
            <person name="Tomita M."/>
            <person name="Numata K."/>
            <person name="Arakawa K."/>
        </authorList>
    </citation>
    <scope>NUCLEOTIDE SEQUENCE</scope>
</reference>
<protein>
    <submittedName>
        <fullName evidence="2">Uncharacterized protein</fullName>
    </submittedName>
</protein>
<evidence type="ECO:0000256" key="1">
    <source>
        <dbReference type="SAM" id="MobiDB-lite"/>
    </source>
</evidence>
<name>A0A8X6N7B0_NEPPI</name>
<evidence type="ECO:0000313" key="2">
    <source>
        <dbReference type="EMBL" id="GFS98502.1"/>
    </source>
</evidence>